<feature type="compositionally biased region" description="Polar residues" evidence="1">
    <location>
        <begin position="879"/>
        <end position="890"/>
    </location>
</feature>
<reference evidence="3" key="1">
    <citation type="submission" date="2025-08" db="UniProtKB">
        <authorList>
            <consortium name="RefSeq"/>
        </authorList>
    </citation>
    <scope>IDENTIFICATION</scope>
</reference>
<dbReference type="Proteomes" id="UP001652625">
    <property type="component" value="Chromosome 15"/>
</dbReference>
<evidence type="ECO:0000313" key="3">
    <source>
        <dbReference type="RefSeq" id="XP_065676295.1"/>
    </source>
</evidence>
<evidence type="ECO:0000256" key="1">
    <source>
        <dbReference type="SAM" id="MobiDB-lite"/>
    </source>
</evidence>
<dbReference type="GeneID" id="136092303"/>
<sequence length="1621" mass="183803">MESTVSDRTKNLKRKSSRRSSMIMKAKMEANGNNMDETSELTLTNQKKTKKRVSFSSMKSVRTFDTDQYPNDADQSPINCEVLPENQAEKNNENYVNSQLNQTVLMEEDMEASIDPEKWMHSFDENTNSVVTSFYPTSSQRDVDSHDNTQFLNDTIITDDSVTSEYSVPLTFSDKKSKFSAEALLSALDTTIAQTDNKHEDSSLFPSLSAMKILSVLNEVSDENDNFFCKKSTTFADLCKENLLKVSPFKANTKNLPFSTSVRENQSIQSDSDSKLADESCLENQFVINTESPLKEIVSQTISDSHKNLHNNFTNKQLKNSAKKDNTDINLDNSSFIKTFHSLTTSEKLSVATNRKDNKDTVLDNLSVVVHKLNISPTPKHTIKCNKIDLSEPYLEETALPIWKHMECNDRMDKDGTTLKSIISPLLKNTEHNDKQNMGETTPNIYLSPPLKNTEHNDKQNIGDTTLKVVISPPLKNTEHNDKENISETTYKVVISPPLKSTEYNDKKNIDETTSKIIISPILNNTDYNDKINLTPHKSIVSPYLNINTGNDDIINVAKKTPERVISTAFNHHDKSNVDVVTSENVISPYLASLKYNEKINRDATEGFKNKSLIETANLKILSVNQNFDFNGFTVNETHTKKLPLFRNIPSIESDSTEKVTERTVDNRNSAKEIDNLFVVSEDKVQAVSLNKTYCKSKNEKSLEKNRKKDRRRTYTITKENENFGETILQENYSTNWLEDNTSTFPKNKPLANSSLISPIKNVVLPAEKNKPLANSSLISPIENLVLPTENKDNGKLVKSFTSPVNVTFSIKTGYQKSDILSNNDSSPIFKEILRTPPKLGSNLFPGTPTQNYIIPSPVLRVKSSSKKRRFKSLSGSSTKNQRSSLLASHSKSPIPKKKKNILNKSGDYSNEEGTSIMINHQPISLNHQSNPNVNEVLDTEDTESLGAKSYVSQESGIQKNIPKTIDAVSPQCFNELEKTSNVVPFQYNLTKNNFVSEPFVVESSMRLRSSSKMSHNDSQYFQESANTISNFNSSLLRNNKNNNNSITGVFTIKSKKQTNTLRISDSDDPQFLSMSRQESPQELSNSRQESPQELSKARQPPQELSKARQSPQEVSKARQEPSQELSKAPININSSFLLCTPTENHTVSMFKSLSTSSKKKKKSKKKKLTISNPPKQSSSSNHLKQSCEQTSVVCFQTQFNESKSLHENGSTIKSKYRPDTPRRISKRIANRSLPSVEKVSFSEKSDLSEHIEREKLEKKINNKLSVHSKTKKIEKTINKTKEETNKTDCFINQKKCLSPEVKNLFNVENISKTENQTVKHGLIDNSNNLFKKSEKSLVPEDSCDIFKTKDKIFRSPKTNSLQEKKESLLEVNDVTGSSSSLCSMSDMSECQQNESISNEVETMVHLCKCEKWNITILEKHLISIKFSNYTYHKLHIKFTGNEIRDCFLVQLKLNKELPPEKFVLDLMENIILHSLKNAKTVNHLPEVFEDIYRRLSLWLPVAKDIYSVFYKFLGCVRLKSNGISINFVVERNIKCAFYLNVSFDSTKYEPHLQYSLEHMVLRNVLDHVLMLIESKKSRLKTIMDVSKLVYEFTIKIAMGQITFDKEAPYAQGGIVYQIDL</sequence>
<feature type="compositionally biased region" description="Polar residues" evidence="1">
    <location>
        <begin position="1171"/>
        <end position="1185"/>
    </location>
</feature>
<dbReference type="RefSeq" id="XP_065676295.1">
    <property type="nucleotide sequence ID" value="XM_065820223.1"/>
</dbReference>
<feature type="compositionally biased region" description="Basic and acidic residues" evidence="1">
    <location>
        <begin position="1"/>
        <end position="10"/>
    </location>
</feature>
<keyword evidence="2" id="KW-1185">Reference proteome</keyword>
<feature type="compositionally biased region" description="Polar residues" evidence="1">
    <location>
        <begin position="1073"/>
        <end position="1094"/>
    </location>
</feature>
<name>A0ABM4DNZ1_HYDVU</name>
<protein>
    <submittedName>
        <fullName evidence="3">Uncharacterized protein LOC136092303</fullName>
    </submittedName>
</protein>
<evidence type="ECO:0000313" key="2">
    <source>
        <dbReference type="Proteomes" id="UP001652625"/>
    </source>
</evidence>
<feature type="compositionally biased region" description="Basic residues" evidence="1">
    <location>
        <begin position="1158"/>
        <end position="1169"/>
    </location>
</feature>
<feature type="region of interest" description="Disordered" evidence="1">
    <location>
        <begin position="1151"/>
        <end position="1185"/>
    </location>
</feature>
<feature type="region of interest" description="Disordered" evidence="1">
    <location>
        <begin position="864"/>
        <end position="909"/>
    </location>
</feature>
<feature type="region of interest" description="Disordered" evidence="1">
    <location>
        <begin position="1"/>
        <end position="37"/>
    </location>
</feature>
<organism evidence="2 3">
    <name type="scientific">Hydra vulgaris</name>
    <name type="common">Hydra</name>
    <name type="synonym">Hydra attenuata</name>
    <dbReference type="NCBI Taxonomy" id="6087"/>
    <lineage>
        <taxon>Eukaryota</taxon>
        <taxon>Metazoa</taxon>
        <taxon>Cnidaria</taxon>
        <taxon>Hydrozoa</taxon>
        <taxon>Hydroidolina</taxon>
        <taxon>Anthoathecata</taxon>
        <taxon>Aplanulata</taxon>
        <taxon>Hydridae</taxon>
        <taxon>Hydra</taxon>
    </lineage>
</organism>
<feature type="region of interest" description="Disordered" evidence="1">
    <location>
        <begin position="1061"/>
        <end position="1129"/>
    </location>
</feature>
<gene>
    <name evidence="3" type="primary">LOC136092303</name>
</gene>
<accession>A0ABM4DNZ1</accession>
<proteinExistence type="predicted"/>